<dbReference type="EMBL" id="CP017147">
    <property type="protein sequence ID" value="AOO80818.1"/>
    <property type="molecule type" value="Genomic_DNA"/>
</dbReference>
<evidence type="ECO:0000259" key="2">
    <source>
        <dbReference type="Pfam" id="PF14403"/>
    </source>
</evidence>
<feature type="domain" description="DUF403" evidence="1">
    <location>
        <begin position="526"/>
        <end position="841"/>
    </location>
</feature>
<name>A0A1D7U0C5_9HYPH</name>
<dbReference type="Proteomes" id="UP000094969">
    <property type="component" value="Chromosome"/>
</dbReference>
<dbReference type="Pfam" id="PF04168">
    <property type="entry name" value="Alpha-E"/>
    <property type="match status" value="1"/>
</dbReference>
<dbReference type="Pfam" id="PF14403">
    <property type="entry name" value="CP_ATPgrasp_2"/>
    <property type="match status" value="1"/>
</dbReference>
<dbReference type="InterPro" id="IPR007296">
    <property type="entry name" value="DUF403"/>
</dbReference>
<dbReference type="Gene3D" id="3.40.50.11290">
    <property type="match status" value="1"/>
</dbReference>
<gene>
    <name evidence="3" type="ORF">BHK69_10400</name>
</gene>
<dbReference type="PANTHER" id="PTHR34595">
    <property type="entry name" value="BLR5612 PROTEIN"/>
    <property type="match status" value="1"/>
</dbReference>
<feature type="domain" description="Circularly permuted ATP-grasp type 2" evidence="2">
    <location>
        <begin position="102"/>
        <end position="477"/>
    </location>
</feature>
<evidence type="ECO:0000313" key="4">
    <source>
        <dbReference type="Proteomes" id="UP000094969"/>
    </source>
</evidence>
<proteinExistence type="predicted"/>
<organism evidence="3 4">
    <name type="scientific">Bosea vaviloviae</name>
    <dbReference type="NCBI Taxonomy" id="1526658"/>
    <lineage>
        <taxon>Bacteria</taxon>
        <taxon>Pseudomonadati</taxon>
        <taxon>Pseudomonadota</taxon>
        <taxon>Alphaproteobacteria</taxon>
        <taxon>Hyphomicrobiales</taxon>
        <taxon>Boseaceae</taxon>
        <taxon>Bosea</taxon>
    </lineage>
</organism>
<evidence type="ECO:0000259" key="1">
    <source>
        <dbReference type="Pfam" id="PF04168"/>
    </source>
</evidence>
<dbReference type="InterPro" id="IPR051680">
    <property type="entry name" value="ATP-dep_Glu-Cys_Ligase-2"/>
</dbReference>
<sequence>MALQGRSPSTRVKAERRNALLAGYRPLAGAYDEFMAQDGSIRPHWEPFLTEWSALSQDELNQRFGLADRHVHDTGVSYRVHGDIDERDPQAGERAWPLSHVPLVMTGAEWQTIAAGVAQRAQLLASLLDDIYGPGEMVAKGLLPGAVVTGSPDYLRPLHGAPDGGSLQLYAADLGRGPDGRWWVLGDRAQAPSGAGYALENRLALARAFPDLFRTMNIERLATFFQGFRAGLVAKSRRVEPRICLLTPGPLNESYFEQAYLARYLGFLLVEGGDLMMRDGRIHVRTIAGPKRADVIWRRIDGDFSDPLELNARSALGVAGLVQAVRQGHVHVANGLGSGVVEARALMGFMPKLGEQLLGEKLILPNVATWWCGQPRERAAVLDRLDEMSIAPAFRSAGSGLDSDPILAGELPAAERAALRARIEARGMDYVGQEVVRLSTMPVFQNGRLQPHPVTLRVFAAATPDGWKVMPGGFCRISDEPDARAVSMRSGVRSSDVWVTSDTPVEQVSLLPSGDRIAIRRVVGTLPSRAADNLFWLGRYLERTEATLRLVRALLGRLIDADTTNPARPDTVRRLANLLVAWGAAPAAKAATGRGSAARNLTAAKGSPVLAQATSALYDAAEYGSARANVGEARRTASVIRERLSIDAWRLFGDLQRQLTLEPGRQPSEGEVYEVADRALKTLAAFSGLSQENMVRGAGWRFLDIGRRLERGIATCRFARHFAETTAQSDGLDALLDLTDSQITYRSRYMLGASLQPVLDLVMLDPYNPRSVAFQVDRLDIEIAHLPSLTEDGMLEAPRRLVLKLAAECRTSEAGRLDRTSILLFEQLLMGLSSAIADRYFLQNSGPEGSRLTGIA</sequence>
<accession>A0A1D7U0C5</accession>
<reference evidence="3 4" key="1">
    <citation type="journal article" date="2015" name="Antonie Van Leeuwenhoek">
        <title>Bosea vaviloviae sp. nov., a new species of slow-growing rhizobia isolated from nodules of the relict species Vavilovia formosa (Stev.) Fed.</title>
        <authorList>
            <person name="Safronova V.I."/>
            <person name="Kuznetsova I.G."/>
            <person name="Sazanova A.L."/>
            <person name="Kimeklis A.K."/>
            <person name="Belimov A.A."/>
            <person name="Andronov E.E."/>
            <person name="Pinaev A.G."/>
            <person name="Chizhevskaya E.P."/>
            <person name="Pukhaev A.R."/>
            <person name="Popov K.P."/>
            <person name="Willems A."/>
            <person name="Tikhonovich I.A."/>
        </authorList>
    </citation>
    <scope>NUCLEOTIDE SEQUENCE [LARGE SCALE GENOMIC DNA]</scope>
    <source>
        <strain evidence="3 4">Vaf18</strain>
    </source>
</reference>
<dbReference type="SUPFAM" id="SSF56059">
    <property type="entry name" value="Glutathione synthetase ATP-binding domain-like"/>
    <property type="match status" value="1"/>
</dbReference>
<dbReference type="RefSeq" id="WP_069690036.1">
    <property type="nucleotide sequence ID" value="NZ_CP017147.1"/>
</dbReference>
<evidence type="ECO:0000313" key="3">
    <source>
        <dbReference type="EMBL" id="AOO80818.1"/>
    </source>
</evidence>
<dbReference type="PANTHER" id="PTHR34595:SF2">
    <property type="entry name" value="BLR2978 PROTEIN"/>
    <property type="match status" value="1"/>
</dbReference>
<dbReference type="KEGG" id="bvv:BHK69_10400"/>
<dbReference type="STRING" id="1526658.BHK69_10400"/>
<dbReference type="AlphaFoldDB" id="A0A1D7U0C5"/>
<protein>
    <submittedName>
        <fullName evidence="3">Uncharacterized protein</fullName>
    </submittedName>
</protein>
<keyword evidence="4" id="KW-1185">Reference proteome</keyword>
<dbReference type="Gene3D" id="3.30.1490.270">
    <property type="match status" value="1"/>
</dbReference>
<dbReference type="OrthoDB" id="9804079at2"/>
<dbReference type="InterPro" id="IPR025841">
    <property type="entry name" value="CP_ATPgrasp_2"/>
</dbReference>